<evidence type="ECO:0000256" key="1">
    <source>
        <dbReference type="SAM" id="SignalP"/>
    </source>
</evidence>
<protein>
    <submittedName>
        <fullName evidence="3">Uncharacterized protein</fullName>
    </submittedName>
</protein>
<keyword evidence="1" id="KW-0732">Signal</keyword>
<dbReference type="EMBL" id="CP065030">
    <property type="protein sequence ID" value="QPK14182.1"/>
    <property type="molecule type" value="Genomic_DNA"/>
</dbReference>
<feature type="signal peptide" evidence="1">
    <location>
        <begin position="1"/>
        <end position="22"/>
    </location>
</feature>
<reference evidence="2 6" key="2">
    <citation type="submission" date="2020-07" db="EMBL/GenBank/DDBJ databases">
        <title>Updated taxonomy of Pectobacterium genus in the CIRM-CFBP bacterial collection: when new species reveal old endemic population.</title>
        <authorList>
            <person name="Pedron J."/>
            <person name="Barny M.A."/>
            <person name="Portier P."/>
        </authorList>
    </citation>
    <scope>NUCLEOTIDE SEQUENCE [LARGE SCALE GENOMIC DNA]</scope>
    <source>
        <strain evidence="2 6">CFBP5669</strain>
    </source>
</reference>
<gene>
    <name evidence="3" type="ORF">F131LOC_00568</name>
    <name evidence="4" type="ORF">F131LOC_012250</name>
    <name evidence="2" type="ORF">H0253_07325</name>
</gene>
<evidence type="ECO:0000313" key="3">
    <source>
        <dbReference type="EMBL" id="POY51691.1"/>
    </source>
</evidence>
<reference evidence="4 5" key="3">
    <citation type="submission" date="2020-11" db="EMBL/GenBank/DDBJ databases">
        <title>Complete genome sequence of Pectobacterium versatile F131.</title>
        <authorList>
            <person name="Shirshikov F.V."/>
            <person name="Miroshnikov K."/>
            <person name="Toshakov S.V."/>
            <person name="Kabanova A.P."/>
            <person name="Barannik A.P."/>
            <person name="Shneider M."/>
            <person name="Ignatov A.N."/>
            <person name="Miroshnikov K.A."/>
            <person name="Mikhailova Y.V."/>
            <person name="Shelenkov A."/>
            <person name="Yanushevich Y.G."/>
            <person name="Evseev P.V."/>
        </authorList>
    </citation>
    <scope>NUCLEOTIDE SEQUENCE [LARGE SCALE GENOMIC DNA]</scope>
    <source>
        <strain evidence="4 5">F131</strain>
    </source>
</reference>
<evidence type="ECO:0000313" key="6">
    <source>
        <dbReference type="Proteomes" id="UP000584405"/>
    </source>
</evidence>
<evidence type="ECO:0000313" key="2">
    <source>
        <dbReference type="EMBL" id="MBA0158653.1"/>
    </source>
</evidence>
<evidence type="ECO:0000313" key="4">
    <source>
        <dbReference type="EMBL" id="QPK14182.1"/>
    </source>
</evidence>
<dbReference type="GeneID" id="93390621"/>
<organism evidence="3">
    <name type="scientific">Pectobacterium versatile</name>
    <dbReference type="NCBI Taxonomy" id="2488639"/>
    <lineage>
        <taxon>Bacteria</taxon>
        <taxon>Pseudomonadati</taxon>
        <taxon>Pseudomonadota</taxon>
        <taxon>Gammaproteobacteria</taxon>
        <taxon>Enterobacterales</taxon>
        <taxon>Pectobacteriaceae</taxon>
        <taxon>Pectobacterium</taxon>
    </lineage>
</organism>
<feature type="chain" id="PRO_5042756135" evidence="1">
    <location>
        <begin position="23"/>
        <end position="222"/>
    </location>
</feature>
<reference evidence="3" key="1">
    <citation type="submission" date="2017-12" db="EMBL/GenBank/DDBJ databases">
        <title>First report on the novel genomospecies/subspecies of Pectobacterium carotovorum in Russia.</title>
        <authorList>
            <person name="Shirshikov F.V."/>
            <person name="Miroshnikov K."/>
            <person name="Toshakov S.V."/>
            <person name="Kabanova A.P."/>
            <person name="Barannik A.P."/>
            <person name="Shneider M."/>
            <person name="Ignatov A.N."/>
            <person name="Miroshnikov K.A."/>
        </authorList>
    </citation>
    <scope>NUCLEOTIDE SEQUENCE [LARGE SCALE GENOMIC DNA]</scope>
    <source>
        <strain evidence="3">F131</strain>
    </source>
</reference>
<sequence length="222" mass="24640">MKPFIKVTMPLLALSAAFSSHAAETISPTAVSDLYIKTLVNHDDQAIRQLNDYLRPDRLRSGRSADYANAAELKEADKAFPGEIAEMAQALFPEPLREGLRSPLESLMTTVQQARQKSECKSLSAGEPEKDSNGILTTQVTFECVLVKTNETWAEGVQRLAKSNCSASQCSSELKKLQDAYSAPVSFTYQGTFSLSKVPQDKDKAWRNDFARETFDEMLSQF</sequence>
<accession>A0A855MS88</accession>
<dbReference type="EMBL" id="JACDRT010000005">
    <property type="protein sequence ID" value="MBA0158653.1"/>
    <property type="molecule type" value="Genomic_DNA"/>
</dbReference>
<dbReference type="EMBL" id="PDVW01000002">
    <property type="protein sequence ID" value="POY51691.1"/>
    <property type="molecule type" value="Genomic_DNA"/>
</dbReference>
<evidence type="ECO:0000313" key="5">
    <source>
        <dbReference type="Proteomes" id="UP000237284"/>
    </source>
</evidence>
<proteinExistence type="predicted"/>
<dbReference type="Proteomes" id="UP000237284">
    <property type="component" value="Chromosome"/>
</dbReference>
<dbReference type="AlphaFoldDB" id="A0A855MS88"/>
<dbReference type="Proteomes" id="UP000584405">
    <property type="component" value="Unassembled WGS sequence"/>
</dbReference>
<name>A0A855MS88_9GAMM</name>
<dbReference type="RefSeq" id="WP_103970845.1">
    <property type="nucleotide sequence ID" value="NZ_CAKLIA010000043.1"/>
</dbReference>